<keyword evidence="2" id="KW-1185">Reference proteome</keyword>
<proteinExistence type="predicted"/>
<dbReference type="EMBL" id="CM055731">
    <property type="protein sequence ID" value="KAJ8012349.1"/>
    <property type="molecule type" value="Genomic_DNA"/>
</dbReference>
<organism evidence="1 2">
    <name type="scientific">Dallia pectoralis</name>
    <name type="common">Alaska blackfish</name>
    <dbReference type="NCBI Taxonomy" id="75939"/>
    <lineage>
        <taxon>Eukaryota</taxon>
        <taxon>Metazoa</taxon>
        <taxon>Chordata</taxon>
        <taxon>Craniata</taxon>
        <taxon>Vertebrata</taxon>
        <taxon>Euteleostomi</taxon>
        <taxon>Actinopterygii</taxon>
        <taxon>Neopterygii</taxon>
        <taxon>Teleostei</taxon>
        <taxon>Protacanthopterygii</taxon>
        <taxon>Esociformes</taxon>
        <taxon>Umbridae</taxon>
        <taxon>Dallia</taxon>
    </lineage>
</organism>
<evidence type="ECO:0000313" key="2">
    <source>
        <dbReference type="Proteomes" id="UP001157502"/>
    </source>
</evidence>
<name>A0ACC2H8T6_DALPE</name>
<dbReference type="Proteomes" id="UP001157502">
    <property type="component" value="Chromosome 4"/>
</dbReference>
<comment type="caution">
    <text evidence="1">The sequence shown here is derived from an EMBL/GenBank/DDBJ whole genome shotgun (WGS) entry which is preliminary data.</text>
</comment>
<reference evidence="1" key="1">
    <citation type="submission" date="2021-05" db="EMBL/GenBank/DDBJ databases">
        <authorList>
            <person name="Pan Q."/>
            <person name="Jouanno E."/>
            <person name="Zahm M."/>
            <person name="Klopp C."/>
            <person name="Cabau C."/>
            <person name="Louis A."/>
            <person name="Berthelot C."/>
            <person name="Parey E."/>
            <person name="Roest Crollius H."/>
            <person name="Montfort J."/>
            <person name="Robinson-Rechavi M."/>
            <person name="Bouchez O."/>
            <person name="Lampietro C."/>
            <person name="Lopez Roques C."/>
            <person name="Donnadieu C."/>
            <person name="Postlethwait J."/>
            <person name="Bobe J."/>
            <person name="Dillon D."/>
            <person name="Chandos A."/>
            <person name="von Hippel F."/>
            <person name="Guiguen Y."/>
        </authorList>
    </citation>
    <scope>NUCLEOTIDE SEQUENCE</scope>
    <source>
        <strain evidence="1">YG-Jan2019</strain>
    </source>
</reference>
<gene>
    <name evidence="1" type="ORF">DPEC_G00041780</name>
</gene>
<accession>A0ACC2H8T6</accession>
<protein>
    <submittedName>
        <fullName evidence="1">Uncharacterized protein</fullName>
    </submittedName>
</protein>
<sequence length="502" mass="56600">MATNAFCPEQVQRILGSLQRPAVFMNMTCDWPVLQWTVDYLSQCLGEKTVRFRMGKRRHNHTPLFETQCSYLEAKLKEFQFWTDGETGAEQVGSFSNYPLSQFWAYADYKHIELLLQDKPSMFEDVVWSQFGFPSRDGRDSTLWIGTDDANTPCHLDTYGYNLVLQVQGRKRWHLFPPADTDCLYPTRIPYEESSVFSQVNVLQPDLQRFPGFRNARVHTVTLQPGQVLFVPRHWWHFVECIDPVTISVNSWIELEVDDEARLGEALTKAIVCALKTTPSKDNNDDWLNPTEEGLLGHDVNIQYLSLAVDACMERRTRNRQNQNFRTGVRSVTKRDSTGQAKNGSSNPPGKGTPTPFNVPFGPHLVAVTWNQMAKQKTTEQSPIDPDGRGPTSDSHMLELGSKTQSTGPGTGGGAQDQDVKACDSPTSDLLLSSEPGFRGTGKPSLEDRDQVEGREAHSHTVSVTTNDLLECLVHPEVMTKVTELLLERRRHIQPKQSNSTS</sequence>
<evidence type="ECO:0000313" key="1">
    <source>
        <dbReference type="EMBL" id="KAJ8012349.1"/>
    </source>
</evidence>